<protein>
    <submittedName>
        <fullName evidence="7">Branched-chain amino acid transport system permease protein</fullName>
    </submittedName>
</protein>
<dbReference type="InterPro" id="IPR043428">
    <property type="entry name" value="LivM-like"/>
</dbReference>
<evidence type="ECO:0000256" key="2">
    <source>
        <dbReference type="ARBA" id="ARBA00022475"/>
    </source>
</evidence>
<keyword evidence="3 6" id="KW-0812">Transmembrane</keyword>
<feature type="transmembrane region" description="Helical" evidence="6">
    <location>
        <begin position="225"/>
        <end position="242"/>
    </location>
</feature>
<dbReference type="CDD" id="cd06581">
    <property type="entry name" value="TM_PBP1_LivM_like"/>
    <property type="match status" value="1"/>
</dbReference>
<feature type="transmembrane region" description="Helical" evidence="6">
    <location>
        <begin position="277"/>
        <end position="297"/>
    </location>
</feature>
<dbReference type="EMBL" id="FMAC01000003">
    <property type="protein sequence ID" value="SCB20726.1"/>
    <property type="molecule type" value="Genomic_DNA"/>
</dbReference>
<gene>
    <name evidence="7" type="ORF">GA0061100_103595</name>
</gene>
<dbReference type="STRING" id="52131.GA0061100_103595"/>
<dbReference type="InterPro" id="IPR001851">
    <property type="entry name" value="ABC_transp_permease"/>
</dbReference>
<accession>A0A1C3UYX2</accession>
<proteinExistence type="predicted"/>
<feature type="transmembrane region" description="Helical" evidence="6">
    <location>
        <begin position="249"/>
        <end position="271"/>
    </location>
</feature>
<comment type="subcellular location">
    <subcellularLocation>
        <location evidence="1">Cell membrane</location>
        <topology evidence="1">Multi-pass membrane protein</topology>
    </subcellularLocation>
</comment>
<keyword evidence="2" id="KW-1003">Cell membrane</keyword>
<keyword evidence="4 6" id="KW-1133">Transmembrane helix</keyword>
<dbReference type="RefSeq" id="WP_075853200.1">
    <property type="nucleotide sequence ID" value="NZ_FMAC01000003.1"/>
</dbReference>
<evidence type="ECO:0000256" key="3">
    <source>
        <dbReference type="ARBA" id="ARBA00022692"/>
    </source>
</evidence>
<dbReference type="GO" id="GO:0015658">
    <property type="term" value="F:branched-chain amino acid transmembrane transporter activity"/>
    <property type="evidence" value="ECO:0007669"/>
    <property type="project" value="InterPro"/>
</dbReference>
<dbReference type="PANTHER" id="PTHR30482">
    <property type="entry name" value="HIGH-AFFINITY BRANCHED-CHAIN AMINO ACID TRANSPORT SYSTEM PERMEASE"/>
    <property type="match status" value="1"/>
</dbReference>
<feature type="transmembrane region" description="Helical" evidence="6">
    <location>
        <begin position="6"/>
        <end position="27"/>
    </location>
</feature>
<dbReference type="PANTHER" id="PTHR30482:SF10">
    <property type="entry name" value="HIGH-AFFINITY BRANCHED-CHAIN AMINO ACID TRANSPORT PROTEIN BRAE"/>
    <property type="match status" value="1"/>
</dbReference>
<feature type="transmembrane region" description="Helical" evidence="6">
    <location>
        <begin position="34"/>
        <end position="55"/>
    </location>
</feature>
<keyword evidence="5 6" id="KW-0472">Membrane</keyword>
<feature type="transmembrane region" description="Helical" evidence="6">
    <location>
        <begin position="98"/>
        <end position="117"/>
    </location>
</feature>
<evidence type="ECO:0000313" key="7">
    <source>
        <dbReference type="EMBL" id="SCB20726.1"/>
    </source>
</evidence>
<feature type="transmembrane region" description="Helical" evidence="6">
    <location>
        <begin position="142"/>
        <end position="163"/>
    </location>
</feature>
<evidence type="ECO:0000256" key="5">
    <source>
        <dbReference type="ARBA" id="ARBA00023136"/>
    </source>
</evidence>
<feature type="transmembrane region" description="Helical" evidence="6">
    <location>
        <begin position="67"/>
        <end position="91"/>
    </location>
</feature>
<dbReference type="Proteomes" id="UP000186228">
    <property type="component" value="Unassembled WGS sequence"/>
</dbReference>
<sequence length="328" mass="34283">MMDIVGYGAFFLTTALIFSFITLGLNLQWGLTGLFNVGLAGFVAIGAYTSALLTTPDTAGRFGGFDLPILVGWLGAMVIAGLAAAIIGIATLRLKSDYLAITTFGVAVVVQLVALNAQKLTGGPFGIGFIPRPFSSLAETPLLFNLANLGVVVVMMLIVYFALEHLAKSPWGRVLKALREDERAAISLGKSARFYRVQAFAVGGGIMGLAGAIQAHFIGFIAPDNYLPILTFQVWVMLIVGGSGSNKGAVIGSILVWGIWAGSGALTSILFSPEQQARAASLQIVAIGVMLCIILLVRPGGLFGDMPKRRPAVAQQPKPVADEGSAAS</sequence>
<dbReference type="GO" id="GO:0005886">
    <property type="term" value="C:plasma membrane"/>
    <property type="evidence" value="ECO:0007669"/>
    <property type="project" value="UniProtKB-SubCell"/>
</dbReference>
<evidence type="ECO:0000256" key="6">
    <source>
        <dbReference type="SAM" id="Phobius"/>
    </source>
</evidence>
<keyword evidence="8" id="KW-1185">Reference proteome</keyword>
<feature type="transmembrane region" description="Helical" evidence="6">
    <location>
        <begin position="199"/>
        <end position="219"/>
    </location>
</feature>
<dbReference type="Pfam" id="PF02653">
    <property type="entry name" value="BPD_transp_2"/>
    <property type="match status" value="1"/>
</dbReference>
<reference evidence="8" key="1">
    <citation type="submission" date="2016-08" db="EMBL/GenBank/DDBJ databases">
        <authorList>
            <person name="Varghese N."/>
            <person name="Submissions Spin"/>
        </authorList>
    </citation>
    <scope>NUCLEOTIDE SEQUENCE [LARGE SCALE GENOMIC DNA]</scope>
    <source>
        <strain evidence="8">CCBAU 57015</strain>
    </source>
</reference>
<dbReference type="AlphaFoldDB" id="A0A1C3UYX2"/>
<evidence type="ECO:0000256" key="1">
    <source>
        <dbReference type="ARBA" id="ARBA00004651"/>
    </source>
</evidence>
<name>A0A1C3UYX2_9HYPH</name>
<evidence type="ECO:0000313" key="8">
    <source>
        <dbReference type="Proteomes" id="UP000186228"/>
    </source>
</evidence>
<organism evidence="7 8">
    <name type="scientific">Rhizobium hainanense</name>
    <dbReference type="NCBI Taxonomy" id="52131"/>
    <lineage>
        <taxon>Bacteria</taxon>
        <taxon>Pseudomonadati</taxon>
        <taxon>Pseudomonadota</taxon>
        <taxon>Alphaproteobacteria</taxon>
        <taxon>Hyphomicrobiales</taxon>
        <taxon>Rhizobiaceae</taxon>
        <taxon>Rhizobium/Agrobacterium group</taxon>
        <taxon>Rhizobium</taxon>
    </lineage>
</organism>
<evidence type="ECO:0000256" key="4">
    <source>
        <dbReference type="ARBA" id="ARBA00022989"/>
    </source>
</evidence>